<dbReference type="Pfam" id="PF13577">
    <property type="entry name" value="SnoaL_4"/>
    <property type="match status" value="1"/>
</dbReference>
<accession>A0A366FHP0</accession>
<dbReference type="SUPFAM" id="SSF54427">
    <property type="entry name" value="NTF2-like"/>
    <property type="match status" value="1"/>
</dbReference>
<feature type="domain" description="SnoaL-like" evidence="1">
    <location>
        <begin position="14"/>
        <end position="132"/>
    </location>
</feature>
<organism evidence="2 3">
    <name type="scientific">Roseiarcus fermentans</name>
    <dbReference type="NCBI Taxonomy" id="1473586"/>
    <lineage>
        <taxon>Bacteria</taxon>
        <taxon>Pseudomonadati</taxon>
        <taxon>Pseudomonadota</taxon>
        <taxon>Alphaproteobacteria</taxon>
        <taxon>Hyphomicrobiales</taxon>
        <taxon>Roseiarcaceae</taxon>
        <taxon>Roseiarcus</taxon>
    </lineage>
</organism>
<dbReference type="AlphaFoldDB" id="A0A366FHP0"/>
<keyword evidence="3" id="KW-1185">Reference proteome</keyword>
<comment type="caution">
    <text evidence="2">The sequence shown here is derived from an EMBL/GenBank/DDBJ whole genome shotgun (WGS) entry which is preliminary data.</text>
</comment>
<evidence type="ECO:0000259" key="1">
    <source>
        <dbReference type="Pfam" id="PF13577"/>
    </source>
</evidence>
<gene>
    <name evidence="2" type="ORF">DFR50_110147</name>
</gene>
<proteinExistence type="predicted"/>
<reference evidence="2 3" key="1">
    <citation type="submission" date="2018-06" db="EMBL/GenBank/DDBJ databases">
        <title>Genomic Encyclopedia of Type Strains, Phase IV (KMG-IV): sequencing the most valuable type-strain genomes for metagenomic binning, comparative biology and taxonomic classification.</title>
        <authorList>
            <person name="Goeker M."/>
        </authorList>
    </citation>
    <scope>NUCLEOTIDE SEQUENCE [LARGE SCALE GENOMIC DNA]</scope>
    <source>
        <strain evidence="2 3">DSM 24875</strain>
    </source>
</reference>
<name>A0A366FHP0_9HYPH</name>
<sequence length="156" mass="16874">MTDAVSPAGDLESAKILAIVASIPLAVDLGRYDLAQAAFAPEIVIDYTSLWGGEPQRTTPAALMEAWRGLVPGFDATRHELFDLEARIDGDTATATAGVDGRHWIGDALWRPIGTYHWTLARRDGRWEVTAMTFALTREIGDRALVAIAAERAGRG</sequence>
<dbReference type="OrthoDB" id="5464938at2"/>
<dbReference type="Proteomes" id="UP000253529">
    <property type="component" value="Unassembled WGS sequence"/>
</dbReference>
<dbReference type="Gene3D" id="3.10.450.50">
    <property type="match status" value="1"/>
</dbReference>
<dbReference type="InterPro" id="IPR037401">
    <property type="entry name" value="SnoaL-like"/>
</dbReference>
<dbReference type="EMBL" id="QNRK01000010">
    <property type="protein sequence ID" value="RBP14121.1"/>
    <property type="molecule type" value="Genomic_DNA"/>
</dbReference>
<dbReference type="RefSeq" id="WP_147262730.1">
    <property type="nucleotide sequence ID" value="NZ_QNRK01000010.1"/>
</dbReference>
<evidence type="ECO:0000313" key="2">
    <source>
        <dbReference type="EMBL" id="RBP14121.1"/>
    </source>
</evidence>
<dbReference type="InterPro" id="IPR032710">
    <property type="entry name" value="NTF2-like_dom_sf"/>
</dbReference>
<evidence type="ECO:0000313" key="3">
    <source>
        <dbReference type="Proteomes" id="UP000253529"/>
    </source>
</evidence>
<protein>
    <submittedName>
        <fullName evidence="2">SnoaL-like protein</fullName>
    </submittedName>
</protein>